<dbReference type="Gene3D" id="1.10.10.10">
    <property type="entry name" value="Winged helix-like DNA-binding domain superfamily/Winged helix DNA-binding domain"/>
    <property type="match status" value="1"/>
</dbReference>
<dbReference type="InterPro" id="IPR009057">
    <property type="entry name" value="Homeodomain-like_sf"/>
</dbReference>
<feature type="non-terminal residue" evidence="1">
    <location>
        <position position="74"/>
    </location>
</feature>
<dbReference type="InterPro" id="IPR036388">
    <property type="entry name" value="WH-like_DNA-bd_sf"/>
</dbReference>
<evidence type="ECO:0000313" key="1">
    <source>
        <dbReference type="EMBL" id="MBC8538329.1"/>
    </source>
</evidence>
<dbReference type="RefSeq" id="WP_249280081.1">
    <property type="nucleotide sequence ID" value="NZ_JACRSS010000001.1"/>
</dbReference>
<protein>
    <submittedName>
        <fullName evidence="1">Transposase</fullName>
    </submittedName>
</protein>
<dbReference type="SUPFAM" id="SSF46689">
    <property type="entry name" value="Homeodomain-like"/>
    <property type="match status" value="1"/>
</dbReference>
<keyword evidence="2" id="KW-1185">Reference proteome</keyword>
<dbReference type="Proteomes" id="UP000617951">
    <property type="component" value="Unassembled WGS sequence"/>
</dbReference>
<proteinExistence type="predicted"/>
<dbReference type="AlphaFoldDB" id="A0A926DIE1"/>
<evidence type="ECO:0000313" key="2">
    <source>
        <dbReference type="Proteomes" id="UP000617951"/>
    </source>
</evidence>
<sequence length="74" mass="8740">MNYKYSIEERQKIIERYISDGDTAASIIASTGVPKSTFYSWLKTYREEQENNKRKPVNIRNFHLLENKVARLEG</sequence>
<name>A0A926DIE1_9FIRM</name>
<organism evidence="1 2">
    <name type="scientific">Guopingia tenuis</name>
    <dbReference type="NCBI Taxonomy" id="2763656"/>
    <lineage>
        <taxon>Bacteria</taxon>
        <taxon>Bacillati</taxon>
        <taxon>Bacillota</taxon>
        <taxon>Clostridia</taxon>
        <taxon>Christensenellales</taxon>
        <taxon>Christensenellaceae</taxon>
        <taxon>Guopingia</taxon>
    </lineage>
</organism>
<accession>A0A926DIE1</accession>
<dbReference type="EMBL" id="JACRSS010000001">
    <property type="protein sequence ID" value="MBC8538329.1"/>
    <property type="molecule type" value="Genomic_DNA"/>
</dbReference>
<gene>
    <name evidence="1" type="ORF">H8693_05210</name>
</gene>
<reference evidence="1" key="1">
    <citation type="submission" date="2020-08" db="EMBL/GenBank/DDBJ databases">
        <title>Genome public.</title>
        <authorList>
            <person name="Liu C."/>
            <person name="Sun Q."/>
        </authorList>
    </citation>
    <scope>NUCLEOTIDE SEQUENCE</scope>
    <source>
        <strain evidence="1">NSJ-63</strain>
    </source>
</reference>
<comment type="caution">
    <text evidence="1">The sequence shown here is derived from an EMBL/GenBank/DDBJ whole genome shotgun (WGS) entry which is preliminary data.</text>
</comment>
<dbReference type="Pfam" id="PF13384">
    <property type="entry name" value="HTH_23"/>
    <property type="match status" value="1"/>
</dbReference>